<dbReference type="InterPro" id="IPR036188">
    <property type="entry name" value="FAD/NAD-bd_sf"/>
</dbReference>
<reference evidence="5 6" key="1">
    <citation type="journal article" date="2019" name="Int. J. Syst. Evol. Microbiol.">
        <title>The Global Catalogue of Microorganisms (GCM) 10K type strain sequencing project: providing services to taxonomists for standard genome sequencing and annotation.</title>
        <authorList>
            <consortium name="The Broad Institute Genomics Platform"/>
            <consortium name="The Broad Institute Genome Sequencing Center for Infectious Disease"/>
            <person name="Wu L."/>
            <person name="Ma J."/>
        </authorList>
    </citation>
    <scope>NUCLEOTIDE SEQUENCE [LARGE SCALE GENOMIC DNA]</scope>
    <source>
        <strain evidence="5 6">JCM 16328</strain>
    </source>
</reference>
<gene>
    <name evidence="5" type="ORF">GCM10009020_09930</name>
</gene>
<dbReference type="InterPro" id="IPR050097">
    <property type="entry name" value="Ferredoxin-NADP_redctase_2"/>
</dbReference>
<evidence type="ECO:0000256" key="1">
    <source>
        <dbReference type="ARBA" id="ARBA00022630"/>
    </source>
</evidence>
<evidence type="ECO:0000313" key="6">
    <source>
        <dbReference type="Proteomes" id="UP001500420"/>
    </source>
</evidence>
<dbReference type="GO" id="GO:0016491">
    <property type="term" value="F:oxidoreductase activity"/>
    <property type="evidence" value="ECO:0007669"/>
    <property type="project" value="UniProtKB-KW"/>
</dbReference>
<organism evidence="5 6">
    <name type="scientific">Natronoarchaeum mannanilyticum</name>
    <dbReference type="NCBI Taxonomy" id="926360"/>
    <lineage>
        <taxon>Archaea</taxon>
        <taxon>Methanobacteriati</taxon>
        <taxon>Methanobacteriota</taxon>
        <taxon>Stenosarchaea group</taxon>
        <taxon>Halobacteria</taxon>
        <taxon>Halobacteriales</taxon>
        <taxon>Natronoarchaeaceae</taxon>
    </lineage>
</organism>
<dbReference type="EMBL" id="BAAADV010000001">
    <property type="protein sequence ID" value="GAA0666640.1"/>
    <property type="molecule type" value="Genomic_DNA"/>
</dbReference>
<evidence type="ECO:0000259" key="4">
    <source>
        <dbReference type="Pfam" id="PF07992"/>
    </source>
</evidence>
<feature type="compositionally biased region" description="Acidic residues" evidence="3">
    <location>
        <begin position="1"/>
        <end position="17"/>
    </location>
</feature>
<dbReference type="InterPro" id="IPR023753">
    <property type="entry name" value="FAD/NAD-binding_dom"/>
</dbReference>
<accession>A0AAV3T7U0</accession>
<dbReference type="Gene3D" id="3.50.50.60">
    <property type="entry name" value="FAD/NAD(P)-binding domain"/>
    <property type="match status" value="1"/>
</dbReference>
<evidence type="ECO:0000256" key="2">
    <source>
        <dbReference type="ARBA" id="ARBA00023002"/>
    </source>
</evidence>
<dbReference type="SUPFAM" id="SSF51905">
    <property type="entry name" value="FAD/NAD(P)-binding domain"/>
    <property type="match status" value="1"/>
</dbReference>
<evidence type="ECO:0000313" key="5">
    <source>
        <dbReference type="EMBL" id="GAA0666640.1"/>
    </source>
</evidence>
<dbReference type="Pfam" id="PF07992">
    <property type="entry name" value="Pyr_redox_2"/>
    <property type="match status" value="1"/>
</dbReference>
<keyword evidence="1" id="KW-0285">Flavoprotein</keyword>
<protein>
    <submittedName>
        <fullName evidence="5">NAD(P)/FAD-dependent oxidoreductase</fullName>
    </submittedName>
</protein>
<name>A0AAV3T7U0_9EURY</name>
<dbReference type="RefSeq" id="WP_343772790.1">
    <property type="nucleotide sequence ID" value="NZ_BAAADV010000001.1"/>
</dbReference>
<dbReference type="PANTHER" id="PTHR48105">
    <property type="entry name" value="THIOREDOXIN REDUCTASE 1-RELATED-RELATED"/>
    <property type="match status" value="1"/>
</dbReference>
<sequence>MSEGRDDEVDAGTDVDADATGGTDVETANNVEAAIDATRDVVVIGGGPAGCSAAVFVARYGLDAVVFDRGPAALRRCAYLENYLGFPAGIDVDTFHELIHEHVERAGCALRSELVEAVERVEDDGPTPDDARFVVETDEGRRVAAAYVIAAAWYDGSYLRTLDDDAMFEEHEHHGELEERFDPEYPDEDGRTPFEGLYVASPAGQRSAQAIVAAGNGAHVARCLLEDHRIARGYPEGVATEYDWLRRDGEFSGEWAERDRWREWFENEAGEDHDLDDDRLEELRERYIDRAFETRLTDAEAESRADGGVERLVDVLGPERVLDAIDDATIEKYAEGSRDAR</sequence>
<comment type="caution">
    <text evidence="5">The sequence shown here is derived from an EMBL/GenBank/DDBJ whole genome shotgun (WGS) entry which is preliminary data.</text>
</comment>
<feature type="domain" description="FAD/NAD(P)-binding" evidence="4">
    <location>
        <begin position="40"/>
        <end position="151"/>
    </location>
</feature>
<dbReference type="Proteomes" id="UP001500420">
    <property type="component" value="Unassembled WGS sequence"/>
</dbReference>
<dbReference type="PRINTS" id="PR00469">
    <property type="entry name" value="PNDRDTASEII"/>
</dbReference>
<feature type="region of interest" description="Disordered" evidence="3">
    <location>
        <begin position="1"/>
        <end position="23"/>
    </location>
</feature>
<proteinExistence type="predicted"/>
<dbReference type="AlphaFoldDB" id="A0AAV3T7U0"/>
<keyword evidence="6" id="KW-1185">Reference proteome</keyword>
<keyword evidence="2" id="KW-0560">Oxidoreductase</keyword>
<evidence type="ECO:0000256" key="3">
    <source>
        <dbReference type="SAM" id="MobiDB-lite"/>
    </source>
</evidence>